<dbReference type="EMBL" id="BJHV01000001">
    <property type="protein sequence ID" value="GDY48898.1"/>
    <property type="molecule type" value="Genomic_DNA"/>
</dbReference>
<name>A0A4D4KR17_9ACTN</name>
<accession>A0A4D4KR17</accession>
<evidence type="ECO:0000259" key="2">
    <source>
        <dbReference type="Pfam" id="PF13006"/>
    </source>
</evidence>
<keyword evidence="4" id="KW-1185">Reference proteome</keyword>
<dbReference type="AlphaFoldDB" id="A0A4D4KR17"/>
<dbReference type="RefSeq" id="WP_137969647.1">
    <property type="nucleotide sequence ID" value="NZ_JBHMCN010000076.1"/>
</dbReference>
<organism evidence="3 4">
    <name type="scientific">Streptomyces antimycoticus</name>
    <dbReference type="NCBI Taxonomy" id="68175"/>
    <lineage>
        <taxon>Bacteria</taxon>
        <taxon>Bacillati</taxon>
        <taxon>Actinomycetota</taxon>
        <taxon>Actinomycetes</taxon>
        <taxon>Kitasatosporales</taxon>
        <taxon>Streptomycetaceae</taxon>
        <taxon>Streptomyces</taxon>
        <taxon>Streptomyces violaceusniger group</taxon>
    </lineage>
</organism>
<comment type="caution">
    <text evidence="3">The sequence shown here is derived from an EMBL/GenBank/DDBJ whole genome shotgun (WGS) entry which is preliminary data.</text>
</comment>
<proteinExistence type="predicted"/>
<keyword evidence="1" id="KW-0472">Membrane</keyword>
<dbReference type="InterPro" id="IPR024473">
    <property type="entry name" value="Transposases_IS4_N"/>
</dbReference>
<reference evidence="3 4" key="1">
    <citation type="journal article" date="2020" name="Int. J. Syst. Evol. Microbiol.">
        <title>Reclassification of Streptomyces castelarensis and Streptomyces sporoclivatus as later heterotypic synonyms of Streptomyces antimycoticus.</title>
        <authorList>
            <person name="Komaki H."/>
            <person name="Tamura T."/>
        </authorList>
    </citation>
    <scope>NUCLEOTIDE SEQUENCE [LARGE SCALE GENOMIC DNA]</scope>
    <source>
        <strain evidence="3 4">NBRC 12839</strain>
    </source>
</reference>
<keyword evidence="1" id="KW-0812">Transmembrane</keyword>
<dbReference type="Pfam" id="PF13006">
    <property type="entry name" value="Nterm_IS4"/>
    <property type="match status" value="1"/>
</dbReference>
<feature type="domain" description="Transposase IS4 N-terminal" evidence="2">
    <location>
        <begin position="5"/>
        <end position="65"/>
    </location>
</feature>
<evidence type="ECO:0000256" key="1">
    <source>
        <dbReference type="SAM" id="Phobius"/>
    </source>
</evidence>
<evidence type="ECO:0000313" key="4">
    <source>
        <dbReference type="Proteomes" id="UP000299290"/>
    </source>
</evidence>
<evidence type="ECO:0000313" key="3">
    <source>
        <dbReference type="EMBL" id="GDY48898.1"/>
    </source>
</evidence>
<dbReference type="Proteomes" id="UP000299290">
    <property type="component" value="Unassembled WGS sequence"/>
</dbReference>
<keyword evidence="1" id="KW-1133">Transmembrane helix</keyword>
<sequence>MGSVRAGVLTQGFLPESADEVIAECGRAERWQWLLRAWLVVYFVLVMCLFVGQGYEEVARLLTHGWSV</sequence>
<feature type="transmembrane region" description="Helical" evidence="1">
    <location>
        <begin position="37"/>
        <end position="55"/>
    </location>
</feature>
<gene>
    <name evidence="3" type="ORF">SANT12839_097800</name>
</gene>
<protein>
    <recommendedName>
        <fullName evidence="2">Transposase IS4 N-terminal domain-containing protein</fullName>
    </recommendedName>
</protein>